<gene>
    <name evidence="2" type="ORF">UFOVP184_16</name>
</gene>
<name>A0A6J7WDE0_9CAUD</name>
<feature type="region of interest" description="Disordered" evidence="1">
    <location>
        <begin position="1"/>
        <end position="23"/>
    </location>
</feature>
<sequence>MPKQTVKRPKLAKSKGPLSAVSAANETGKKAMRRLYIMSKFRGIKMTPFLLHIIDQAWAKFITDFGQIPAVNRLMAIEDMDGNTDPLSTYKGA</sequence>
<accession>A0A6J7WDE0</accession>
<organism evidence="2">
    <name type="scientific">uncultured Caudovirales phage</name>
    <dbReference type="NCBI Taxonomy" id="2100421"/>
    <lineage>
        <taxon>Viruses</taxon>
        <taxon>Duplodnaviria</taxon>
        <taxon>Heunggongvirae</taxon>
        <taxon>Uroviricota</taxon>
        <taxon>Caudoviricetes</taxon>
        <taxon>Peduoviridae</taxon>
        <taxon>Maltschvirus</taxon>
        <taxon>Maltschvirus maltsch</taxon>
    </lineage>
</organism>
<protein>
    <submittedName>
        <fullName evidence="2">Uncharacterized protein</fullName>
    </submittedName>
</protein>
<evidence type="ECO:0000313" key="2">
    <source>
        <dbReference type="EMBL" id="CAB5207033.1"/>
    </source>
</evidence>
<proteinExistence type="predicted"/>
<evidence type="ECO:0000256" key="1">
    <source>
        <dbReference type="SAM" id="MobiDB-lite"/>
    </source>
</evidence>
<dbReference type="EMBL" id="LR798229">
    <property type="protein sequence ID" value="CAB5207033.1"/>
    <property type="molecule type" value="Genomic_DNA"/>
</dbReference>
<reference evidence="2" key="1">
    <citation type="submission" date="2020-05" db="EMBL/GenBank/DDBJ databases">
        <authorList>
            <person name="Chiriac C."/>
            <person name="Salcher M."/>
            <person name="Ghai R."/>
            <person name="Kavagutti S V."/>
        </authorList>
    </citation>
    <scope>NUCLEOTIDE SEQUENCE</scope>
</reference>
<feature type="compositionally biased region" description="Basic residues" evidence="1">
    <location>
        <begin position="1"/>
        <end position="13"/>
    </location>
</feature>